<dbReference type="AlphaFoldDB" id="A0A5M9K9L4"/>
<reference evidence="18 19" key="1">
    <citation type="submission" date="2019-06" db="EMBL/GenBank/DDBJ databases">
        <title>Genome Sequence of the Brown Rot Fungal Pathogen Monilinia fructicola.</title>
        <authorList>
            <person name="De Miccolis Angelini R.M."/>
            <person name="Landi L."/>
            <person name="Abate D."/>
            <person name="Pollastro S."/>
            <person name="Romanazzi G."/>
            <person name="Faretra F."/>
        </authorList>
    </citation>
    <scope>NUCLEOTIDE SEQUENCE [LARGE SCALE GENOMIC DNA]</scope>
    <source>
        <strain evidence="18 19">Mfrc123</strain>
    </source>
</reference>
<feature type="active site" description="Glycyl thioester intermediate; for adenylyltransferase activity" evidence="14">
    <location>
        <position position="257"/>
    </location>
</feature>
<dbReference type="PANTHER" id="PTHR10953">
    <property type="entry name" value="UBIQUITIN-ACTIVATING ENZYME E1"/>
    <property type="match status" value="1"/>
</dbReference>
<dbReference type="HAMAP" id="MF_03049">
    <property type="entry name" value="MOCS3_Uba4"/>
    <property type="match status" value="1"/>
</dbReference>
<evidence type="ECO:0000256" key="9">
    <source>
        <dbReference type="ARBA" id="ARBA00022833"/>
    </source>
</evidence>
<dbReference type="CDD" id="cd00757">
    <property type="entry name" value="ThiF_MoeB_HesA_family"/>
    <property type="match status" value="1"/>
</dbReference>
<feature type="binding site" evidence="14">
    <location>
        <position position="328"/>
    </location>
    <ligand>
        <name>Zn(2+)</name>
        <dbReference type="ChEBI" id="CHEBI:29105"/>
    </ligand>
</feature>
<evidence type="ECO:0000256" key="8">
    <source>
        <dbReference type="ARBA" id="ARBA00022786"/>
    </source>
</evidence>
<dbReference type="SMART" id="SM00450">
    <property type="entry name" value="RHOD"/>
    <property type="match status" value="1"/>
</dbReference>
<dbReference type="GO" id="GO:0032447">
    <property type="term" value="P:protein urmylation"/>
    <property type="evidence" value="ECO:0007669"/>
    <property type="project" value="TreeGrafter"/>
</dbReference>
<evidence type="ECO:0000313" key="18">
    <source>
        <dbReference type="EMBL" id="KAA8577199.1"/>
    </source>
</evidence>
<dbReference type="GO" id="GO:0002143">
    <property type="term" value="P:tRNA wobble position uridine thiolation"/>
    <property type="evidence" value="ECO:0007669"/>
    <property type="project" value="InterPro"/>
</dbReference>
<keyword evidence="19" id="KW-1185">Reference proteome</keyword>
<dbReference type="Pfam" id="PF00581">
    <property type="entry name" value="Rhodanese"/>
    <property type="match status" value="1"/>
</dbReference>
<dbReference type="EC" id="2.7.7.80" evidence="14"/>
<comment type="subcellular location">
    <subcellularLocation>
        <location evidence="1">Cytoplasm</location>
        <location evidence="1">Cytosol</location>
    </subcellularLocation>
</comment>
<comment type="pathway">
    <text evidence="14">tRNA modification; 5-methoxycarbonylmethyl-2-thiouridine-tRNA biosynthesis.</text>
</comment>
<keyword evidence="8" id="KW-0833">Ubl conjugation pathway</keyword>
<evidence type="ECO:0000256" key="6">
    <source>
        <dbReference type="ARBA" id="ARBA00022723"/>
    </source>
</evidence>
<keyword evidence="4 14" id="KW-0819">tRNA processing</keyword>
<comment type="cofactor">
    <cofactor evidence="14">
        <name>Zn(2+)</name>
        <dbReference type="ChEBI" id="CHEBI:29105"/>
    </cofactor>
    <text evidence="14">Binds 1 zinc ion per subunit.</text>
</comment>
<dbReference type="GO" id="GO:0061604">
    <property type="term" value="F:molybdopterin-synthase sulfurtransferase activity"/>
    <property type="evidence" value="ECO:0007669"/>
    <property type="project" value="UniProtKB-EC"/>
</dbReference>
<keyword evidence="12 14" id="KW-0511">Multifunctional enzyme</keyword>
<dbReference type="GO" id="GO:0006777">
    <property type="term" value="P:Mo-molybdopterin cofactor biosynthetic process"/>
    <property type="evidence" value="ECO:0007669"/>
    <property type="project" value="UniProtKB-UniRule"/>
</dbReference>
<evidence type="ECO:0000256" key="15">
    <source>
        <dbReference type="SAM" id="Coils"/>
    </source>
</evidence>
<feature type="binding site" evidence="14">
    <location>
        <position position="102"/>
    </location>
    <ligand>
        <name>ATP</name>
        <dbReference type="ChEBI" id="CHEBI:30616"/>
    </ligand>
</feature>
<keyword evidence="5" id="KW-0548">Nucleotidyltransferase</keyword>
<feature type="domain" description="Rhodanese" evidence="17">
    <location>
        <begin position="380"/>
        <end position="484"/>
    </location>
</feature>
<evidence type="ECO:0000256" key="14">
    <source>
        <dbReference type="HAMAP-Rule" id="MF_03049"/>
    </source>
</evidence>
<dbReference type="InterPro" id="IPR001763">
    <property type="entry name" value="Rhodanese-like_dom"/>
</dbReference>
<dbReference type="EC" id="2.8.1.11" evidence="14"/>
<evidence type="ECO:0000256" key="1">
    <source>
        <dbReference type="ARBA" id="ARBA00004514"/>
    </source>
</evidence>
<feature type="binding site" evidence="14">
    <location>
        <begin position="191"/>
        <end position="192"/>
    </location>
    <ligand>
        <name>ATP</name>
        <dbReference type="ChEBI" id="CHEBI:30616"/>
    </ligand>
</feature>
<dbReference type="Proteomes" id="UP000322873">
    <property type="component" value="Unassembled WGS sequence"/>
</dbReference>
<keyword evidence="11 14" id="KW-0501">Molybdenum cofactor biosynthesis</keyword>
<feature type="binding site" evidence="14">
    <location>
        <begin position="130"/>
        <end position="134"/>
    </location>
    <ligand>
        <name>ATP</name>
        <dbReference type="ChEBI" id="CHEBI:30616"/>
    </ligand>
</feature>
<dbReference type="GO" id="GO:0061605">
    <property type="term" value="F:molybdopterin-synthase adenylyltransferase activity"/>
    <property type="evidence" value="ECO:0007669"/>
    <property type="project" value="UniProtKB-EC"/>
</dbReference>
<evidence type="ECO:0000256" key="5">
    <source>
        <dbReference type="ARBA" id="ARBA00022695"/>
    </source>
</evidence>
<dbReference type="Pfam" id="PF00899">
    <property type="entry name" value="ThiF"/>
    <property type="match status" value="1"/>
</dbReference>
<gene>
    <name evidence="14" type="primary">uba4</name>
    <name evidence="14" type="synonym">cnxF</name>
    <name evidence="18" type="ORF">EYC84_007192</name>
</gene>
<dbReference type="InterPro" id="IPR035985">
    <property type="entry name" value="Ubiquitin-activating_enz"/>
</dbReference>
<evidence type="ECO:0000259" key="17">
    <source>
        <dbReference type="PROSITE" id="PS50206"/>
    </source>
</evidence>
<feature type="coiled-coil region" evidence="15">
    <location>
        <begin position="1"/>
        <end position="35"/>
    </location>
</feature>
<proteinExistence type="inferred from homology"/>
<keyword evidence="15" id="KW-0175">Coiled coil</keyword>
<dbReference type="PANTHER" id="PTHR10953:SF102">
    <property type="entry name" value="ADENYLYLTRANSFERASE AND SULFURTRANSFERASE MOCS3"/>
    <property type="match status" value="1"/>
</dbReference>
<evidence type="ECO:0000256" key="4">
    <source>
        <dbReference type="ARBA" id="ARBA00022694"/>
    </source>
</evidence>
<keyword evidence="7 14" id="KW-0547">Nucleotide-binding</keyword>
<keyword evidence="10 14" id="KW-0067">ATP-binding</keyword>
<comment type="catalytic activity">
    <reaction evidence="14">
        <text>[molybdopterin-synthase sulfur-carrier protein]-C-terminal Gly-Gly + ATP + H(+) = [molybdopterin-synthase sulfur-carrier protein]-C-terminal Gly-Gly-AMP + diphosphate</text>
        <dbReference type="Rhea" id="RHEA:43616"/>
        <dbReference type="Rhea" id="RHEA-COMP:12159"/>
        <dbReference type="Rhea" id="RHEA-COMP:12202"/>
        <dbReference type="ChEBI" id="CHEBI:15378"/>
        <dbReference type="ChEBI" id="CHEBI:30616"/>
        <dbReference type="ChEBI" id="CHEBI:33019"/>
        <dbReference type="ChEBI" id="CHEBI:90618"/>
        <dbReference type="ChEBI" id="CHEBI:90778"/>
        <dbReference type="EC" id="2.7.7.80"/>
    </reaction>
</comment>
<dbReference type="VEuPathDB" id="FungiDB:MFRU_021g00900"/>
<feature type="binding site" evidence="14">
    <location>
        <position position="243"/>
    </location>
    <ligand>
        <name>Zn(2+)</name>
        <dbReference type="ChEBI" id="CHEBI:29105"/>
    </ligand>
</feature>
<dbReference type="Gene3D" id="3.40.50.720">
    <property type="entry name" value="NAD(P)-binding Rossmann-like Domain"/>
    <property type="match status" value="1"/>
</dbReference>
<comment type="pathway">
    <text evidence="14">Cofactor biosynthesis; molybdopterin biosynthesis.</text>
</comment>
<keyword evidence="6 14" id="KW-0479">Metal-binding</keyword>
<dbReference type="GO" id="GO:0005524">
    <property type="term" value="F:ATP binding"/>
    <property type="evidence" value="ECO:0007669"/>
    <property type="project" value="UniProtKB-KW"/>
</dbReference>
<feature type="binding site" evidence="14">
    <location>
        <position position="147"/>
    </location>
    <ligand>
        <name>ATP</name>
        <dbReference type="ChEBI" id="CHEBI:30616"/>
    </ligand>
</feature>
<feature type="binding site" evidence="14">
    <location>
        <position position="331"/>
    </location>
    <ligand>
        <name>Zn(2+)</name>
        <dbReference type="ChEBI" id="CHEBI:29105"/>
    </ligand>
</feature>
<comment type="caution">
    <text evidence="18">The sequence shown here is derived from an EMBL/GenBank/DDBJ whole genome shotgun (WGS) entry which is preliminary data.</text>
</comment>
<comment type="catalytic activity">
    <reaction evidence="14">
        <text>[molybdopterin-synthase sulfur-carrier protein]-C-terminal Gly-Gly-AMP + S-sulfanyl-L-cysteinyl-[cysteine desulfurase] + AH2 = [molybdopterin-synthase sulfur-carrier protein]-C-terminal-Gly-aminoethanethioate + L-cysteinyl-[cysteine desulfurase] + A + AMP + 2 H(+)</text>
        <dbReference type="Rhea" id="RHEA:48612"/>
        <dbReference type="Rhea" id="RHEA-COMP:12157"/>
        <dbReference type="Rhea" id="RHEA-COMP:12158"/>
        <dbReference type="Rhea" id="RHEA-COMP:12159"/>
        <dbReference type="Rhea" id="RHEA-COMP:19907"/>
        <dbReference type="ChEBI" id="CHEBI:13193"/>
        <dbReference type="ChEBI" id="CHEBI:15378"/>
        <dbReference type="ChEBI" id="CHEBI:17499"/>
        <dbReference type="ChEBI" id="CHEBI:29950"/>
        <dbReference type="ChEBI" id="CHEBI:61963"/>
        <dbReference type="ChEBI" id="CHEBI:90618"/>
        <dbReference type="ChEBI" id="CHEBI:232372"/>
        <dbReference type="ChEBI" id="CHEBI:456215"/>
        <dbReference type="EC" id="2.8.1.11"/>
    </reaction>
</comment>
<dbReference type="GO" id="GO:0005829">
    <property type="term" value="C:cytosol"/>
    <property type="evidence" value="ECO:0007669"/>
    <property type="project" value="UniProtKB-SubCell"/>
</dbReference>
<feature type="binding site" evidence="14">
    <location>
        <position position="240"/>
    </location>
    <ligand>
        <name>Zn(2+)</name>
        <dbReference type="ChEBI" id="CHEBI:29105"/>
    </ligand>
</feature>
<evidence type="ECO:0000256" key="11">
    <source>
        <dbReference type="ARBA" id="ARBA00023150"/>
    </source>
</evidence>
<dbReference type="UniPathway" id="UPA00988"/>
<evidence type="ECO:0000256" key="10">
    <source>
        <dbReference type="ARBA" id="ARBA00022840"/>
    </source>
</evidence>
<evidence type="ECO:0000313" key="19">
    <source>
        <dbReference type="Proteomes" id="UP000322873"/>
    </source>
</evidence>
<dbReference type="InterPro" id="IPR045886">
    <property type="entry name" value="ThiF/MoeB/HesA"/>
</dbReference>
<dbReference type="SUPFAM" id="SSF69572">
    <property type="entry name" value="Activating enzymes of the ubiquitin-like proteins"/>
    <property type="match status" value="1"/>
</dbReference>
<feature type="binding site" evidence="14">
    <location>
        <position position="123"/>
    </location>
    <ligand>
        <name>ATP</name>
        <dbReference type="ChEBI" id="CHEBI:30616"/>
    </ligand>
</feature>
<dbReference type="GO" id="GO:0046872">
    <property type="term" value="F:metal ion binding"/>
    <property type="evidence" value="ECO:0007669"/>
    <property type="project" value="UniProtKB-KW"/>
</dbReference>
<evidence type="ECO:0000256" key="12">
    <source>
        <dbReference type="ARBA" id="ARBA00023268"/>
    </source>
</evidence>
<evidence type="ECO:0000256" key="2">
    <source>
        <dbReference type="ARBA" id="ARBA00022490"/>
    </source>
</evidence>
<dbReference type="GO" id="GO:0042292">
    <property type="term" value="F:URM1 activating enzyme activity"/>
    <property type="evidence" value="ECO:0007669"/>
    <property type="project" value="TreeGrafter"/>
</dbReference>
<dbReference type="InterPro" id="IPR036873">
    <property type="entry name" value="Rhodanese-like_dom_sf"/>
</dbReference>
<dbReference type="InterPro" id="IPR000594">
    <property type="entry name" value="ThiF_NAD_FAD-bd"/>
</dbReference>
<dbReference type="Gene3D" id="3.40.250.10">
    <property type="entry name" value="Rhodanese-like domain"/>
    <property type="match status" value="1"/>
</dbReference>
<dbReference type="EMBL" id="VICG01000001">
    <property type="protein sequence ID" value="KAA8577199.1"/>
    <property type="molecule type" value="Genomic_DNA"/>
</dbReference>
<evidence type="ECO:0000256" key="7">
    <source>
        <dbReference type="ARBA" id="ARBA00022741"/>
    </source>
</evidence>
<dbReference type="FunFam" id="3.40.50.720:FF:000033">
    <property type="entry name" value="Adenylyltransferase and sulfurtransferase MOCS3"/>
    <property type="match status" value="1"/>
</dbReference>
<keyword evidence="9 14" id="KW-0862">Zinc</keyword>
<keyword evidence="2 14" id="KW-0963">Cytoplasm</keyword>
<evidence type="ECO:0000256" key="13">
    <source>
        <dbReference type="ARBA" id="ARBA00043893"/>
    </source>
</evidence>
<comment type="function">
    <text evidence="14">Plays a central role in 2-thiolation of mcm(5)S(2)U at tRNA wobble positions of cytosolic tRNA(Lys), tRNA(Glu) and tRNA(Gln). Also essential during biosynthesis of the molybdenum cofactor. Acts by mediating the C-terminal thiocarboxylation of sulfur carriers urm1 and MOCS2A. Its N-terminus first activates urm1 and MOCS2A as acyl-adenylates (-COAMP), then the persulfide sulfur on the catalytic cysteine is transferred to urm1 and MOCS2A to form thiocarboxylation (-COSH) of their C-terminus. The reaction probably involves hydrogen sulfide that is generated from the persulfide intermediate and that acts as nucleophile towards urm1 and MOCS2A. Subsequently, a transient disulfide bond is formed. Does not use thiosulfate as sulfur donor; nfs1 probably acting as a sulfur donor for thiocarboxylation reactions.</text>
</comment>
<dbReference type="FunFam" id="3.40.250.10:FF:000014">
    <property type="entry name" value="Adenylyltransferase and sulfurtransferase MOCS3"/>
    <property type="match status" value="1"/>
</dbReference>
<dbReference type="OrthoDB" id="10261062at2759"/>
<evidence type="ECO:0000256" key="16">
    <source>
        <dbReference type="SAM" id="MobiDB-lite"/>
    </source>
</evidence>
<keyword evidence="3 14" id="KW-0808">Transferase</keyword>
<dbReference type="PROSITE" id="PS50206">
    <property type="entry name" value="RHODANESE_3"/>
    <property type="match status" value="1"/>
</dbReference>
<protein>
    <recommendedName>
        <fullName evidence="14">Adenylyltransferase and sulfurtransferase uba4</fullName>
    </recommendedName>
    <alternativeName>
        <fullName evidence="14">Common component for nitrate reductase and xanthine dehydrogenase protein F</fullName>
    </alternativeName>
    <alternativeName>
        <fullName evidence="14">Ubiquitin-like protein activator 4</fullName>
    </alternativeName>
    <domain>
        <recommendedName>
            <fullName evidence="14">Molybdopterin-synthase adenylyltransferase</fullName>
            <ecNumber evidence="14">2.7.7.80</ecNumber>
        </recommendedName>
        <alternativeName>
            <fullName evidence="14">Adenylyltransferase uba4</fullName>
        </alternativeName>
        <alternativeName>
            <fullName evidence="14">Sulfur carrier protein MOCS2A adenylyltransferase</fullName>
        </alternativeName>
    </domain>
    <domain>
        <recommendedName>
            <fullName evidence="14">Molybdopterin-synthase sulfurtransferase</fullName>
            <ecNumber evidence="14">2.8.1.11</ecNumber>
        </recommendedName>
        <alternativeName>
            <fullName evidence="14">Sulfurtransferase uba4</fullName>
        </alternativeName>
        <alternativeName>
            <fullName evidence="14">Sulfur carrier protein MOCS2A sulfurtransferase</fullName>
        </alternativeName>
    </domain>
</protein>
<sequence length="486" mass="53375">MNSAEEKAKALRLQIADAENELARLKLQLLTLEEKTDEPKESKEPETIGSTADGLVTHDDSKWPMNLDEYKRYGRQMIVPDIGIQGQLRLRSTSVLLVGAGGLGCPAAAYIAGAGVGSIGIVDGDTVEESNLHRQILHSTDRVGMNKAVSIAKYISGLNPNVKTNIYETHLTPQNAEDIVKDYDLVLDCTDHPTSRYLISDICVLLQKPLVSASALRTDGQLIVLNNPALPPGDLSGGPCYRCVFPKPPPPEAVTSCGDGGIIGPVVGVMGVLQALEAIKIIASGKLTGDGEISWPNRITNPTTMLLFSTNGTSPFRNVRLKGRRSDCFACGEDSHLSLEQMKSGSMDYVLFCGMTHPVSLLSDEERVEAREYEELIRKKEIDHLLIDVREKVQFDICHIKGSDNIPFSSLQKDRAFEDGLLAWLTHNLDRKAPIYVVCRLGNDSQVVTKMMKEKGLDLDGERYIGDIKGGLRSWKEQVDSSWPEY</sequence>
<feature type="region of interest" description="Disordered" evidence="16">
    <location>
        <begin position="35"/>
        <end position="56"/>
    </location>
</feature>
<evidence type="ECO:0000256" key="3">
    <source>
        <dbReference type="ARBA" id="ARBA00022679"/>
    </source>
</evidence>
<accession>A0A5M9K9L4</accession>
<feature type="active site" description="Cysteine persulfide intermediate; for sulfurtransferase activity" evidence="14">
    <location>
        <position position="439"/>
    </location>
</feature>
<dbReference type="UniPathway" id="UPA00344"/>
<organism evidence="18 19">
    <name type="scientific">Monilinia fructicola</name>
    <name type="common">Brown rot fungus</name>
    <name type="synonym">Ciboria fructicola</name>
    <dbReference type="NCBI Taxonomy" id="38448"/>
    <lineage>
        <taxon>Eukaryota</taxon>
        <taxon>Fungi</taxon>
        <taxon>Dikarya</taxon>
        <taxon>Ascomycota</taxon>
        <taxon>Pezizomycotina</taxon>
        <taxon>Leotiomycetes</taxon>
        <taxon>Helotiales</taxon>
        <taxon>Sclerotiniaceae</taxon>
        <taxon>Monilinia</taxon>
    </lineage>
</organism>
<feature type="compositionally biased region" description="Basic and acidic residues" evidence="16">
    <location>
        <begin position="35"/>
        <end position="46"/>
    </location>
</feature>
<dbReference type="InterPro" id="IPR028885">
    <property type="entry name" value="MOCS3/Uba4"/>
</dbReference>
<name>A0A5M9K9L4_MONFR</name>
<comment type="similarity">
    <text evidence="14">In the N-terminal section; belongs to the HesA/MoeB/ThiF family. UBA4 subfamily.</text>
</comment>
<dbReference type="GO" id="GO:0004792">
    <property type="term" value="F:thiosulfate-cyanide sulfurtransferase activity"/>
    <property type="evidence" value="ECO:0007669"/>
    <property type="project" value="TreeGrafter"/>
</dbReference>
<comment type="function">
    <text evidence="13">Plays a central role in 2-thiolation of mcm(5)S(2)U at tRNA wobble positions of cytosolic tRNA(Lys), tRNA(Glu) and tRNA(Gln). Also essential during biosynthesis of the molybdenum cofactor. Acts by mediating the C-terminal thiocarboxylation of sulfur carriers urm1 and mocs2a. Its N-terminus first activates urm1 and mocs2a as acyl-adenylates (-COAMP), then the persulfide sulfur on the catalytic cysteine is transferred to urm1 and mocs2a to form thiocarboxylation (-COSH) of their C-terminus. The reaction probably involves hydrogen sulfide that is generated from the persulfide intermediate and that acts as a nucleophile towards urm1 and mocs2a. Subsequently, a transient disulfide bond is formed. Does not use thiosulfate as sulfur donor; nfs1 probably acting as a sulfur donor for thiocarboxylation reactions.</text>
</comment>